<name>A0A834LX54_RHOSS</name>
<dbReference type="EMBL" id="WJXA01000002">
    <property type="protein sequence ID" value="KAF7149833.1"/>
    <property type="molecule type" value="Genomic_DNA"/>
</dbReference>
<evidence type="ECO:0000313" key="4">
    <source>
        <dbReference type="EMBL" id="KAF7149833.1"/>
    </source>
</evidence>
<dbReference type="InterPro" id="IPR046960">
    <property type="entry name" value="PPR_At4g14850-like_plant"/>
</dbReference>
<dbReference type="Gene3D" id="1.25.40.10">
    <property type="entry name" value="Tetratricopeptide repeat domain"/>
    <property type="match status" value="4"/>
</dbReference>
<evidence type="ECO:0000259" key="3">
    <source>
        <dbReference type="Pfam" id="PF00582"/>
    </source>
</evidence>
<reference evidence="4" key="1">
    <citation type="submission" date="2019-11" db="EMBL/GenBank/DDBJ databases">
        <authorList>
            <person name="Liu Y."/>
            <person name="Hou J."/>
            <person name="Li T.-Q."/>
            <person name="Guan C.-H."/>
            <person name="Wu X."/>
            <person name="Wu H.-Z."/>
            <person name="Ling F."/>
            <person name="Zhang R."/>
            <person name="Shi X.-G."/>
            <person name="Ren J.-P."/>
            <person name="Chen E.-F."/>
            <person name="Sun J.-M."/>
        </authorList>
    </citation>
    <scope>NUCLEOTIDE SEQUENCE</scope>
    <source>
        <strain evidence="4">Adult_tree_wgs_1</strain>
        <tissue evidence="4">Leaves</tissue>
    </source>
</reference>
<protein>
    <recommendedName>
        <fullName evidence="3">UspA domain-containing protein</fullName>
    </recommendedName>
</protein>
<dbReference type="Gene3D" id="3.40.50.620">
    <property type="entry name" value="HUPs"/>
    <property type="match status" value="1"/>
</dbReference>
<dbReference type="AlphaFoldDB" id="A0A834LX54"/>
<dbReference type="GO" id="GO:0009451">
    <property type="term" value="P:RNA modification"/>
    <property type="evidence" value="ECO:0007669"/>
    <property type="project" value="InterPro"/>
</dbReference>
<organism evidence="4 5">
    <name type="scientific">Rhododendron simsii</name>
    <name type="common">Sims's rhododendron</name>
    <dbReference type="NCBI Taxonomy" id="118357"/>
    <lineage>
        <taxon>Eukaryota</taxon>
        <taxon>Viridiplantae</taxon>
        <taxon>Streptophyta</taxon>
        <taxon>Embryophyta</taxon>
        <taxon>Tracheophyta</taxon>
        <taxon>Spermatophyta</taxon>
        <taxon>Magnoliopsida</taxon>
        <taxon>eudicotyledons</taxon>
        <taxon>Gunneridae</taxon>
        <taxon>Pentapetalae</taxon>
        <taxon>asterids</taxon>
        <taxon>Ericales</taxon>
        <taxon>Ericaceae</taxon>
        <taxon>Ericoideae</taxon>
        <taxon>Rhodoreae</taxon>
        <taxon>Rhododendron</taxon>
    </lineage>
</organism>
<evidence type="ECO:0000256" key="2">
    <source>
        <dbReference type="PROSITE-ProRule" id="PRU00708"/>
    </source>
</evidence>
<feature type="repeat" description="PPR" evidence="2">
    <location>
        <begin position="425"/>
        <end position="459"/>
    </location>
</feature>
<keyword evidence="5" id="KW-1185">Reference proteome</keyword>
<dbReference type="FunFam" id="1.25.40.10:FF:000158">
    <property type="entry name" value="pentatricopeptide repeat-containing protein At2g33680"/>
    <property type="match status" value="1"/>
</dbReference>
<dbReference type="OrthoDB" id="185373at2759"/>
<dbReference type="FunFam" id="1.25.40.10:FF:000348">
    <property type="entry name" value="Pentatricopeptide repeat-containing protein chloroplastic"/>
    <property type="match status" value="1"/>
</dbReference>
<dbReference type="PANTHER" id="PTHR47926">
    <property type="entry name" value="PENTATRICOPEPTIDE REPEAT-CONTAINING PROTEIN"/>
    <property type="match status" value="1"/>
</dbReference>
<keyword evidence="1" id="KW-0677">Repeat</keyword>
<sequence>MEGGATPTPPRKVMVVADPTRESAAALQYALSHGVLEHDTLILLHVENPNAWKNPFSFFKWPTPSTSTTASAFFSSSSFTEGGSSSGSGSCGGDMDFLEAMKHASEISQPKVRVQVEKVEMECKEKAAVILHYSTLHSVDIIVIGQKRTLSNAILGQLHLAILSLKRSPHTIKQIDQILTQTITTGLLHTTPTLNSILTVYSKSPAPTKAILTYNHSIKNSIPLDNFTYPVLLKACTRLKSLPKGKEVHAHVTKVGLGSDVYVQNALVHFYGSTGLIGDARYVFDKMPHRDLASWNSLLAAHNSRSGDRTEALVLFKEMMCEGIGADSITFVIIISALARVTKVEYGSSIHGSVIKNGFDCYVNLENAMLGMYVKYGDMNAALTLFTEMGGRRDVVSHTIMINGCIETGFIELARDIFNRRFDKDLVLWNSMISGYVESNHPNEALVLFEKMQNEEVEPDQYTVVSILSACACLSDLQYGRHVHQLILTKNMFHDVFVGTALIDMYSKCGSISDAMATFYKMEDKDVFTWTTAIGGLANFGYVKASLELFYQMENEGVSPNEATFVCVLAACRQAGLVEEGCFLFSTLVRNYKIQPKVEHFGCIIDLLSRAGLVHQADEFVKAMDPGERLVAYKILLSACMNHSKIDLGLKVADELKRLGSEDHAVRVLLSNFYALAGEWYKVEEMRRNMKIFGMLKEPGISCVEVTT</sequence>
<dbReference type="InterPro" id="IPR011990">
    <property type="entry name" value="TPR-like_helical_dom_sf"/>
</dbReference>
<dbReference type="Pfam" id="PF13041">
    <property type="entry name" value="PPR_2"/>
    <property type="match status" value="3"/>
</dbReference>
<feature type="domain" description="UspA" evidence="3">
    <location>
        <begin position="11"/>
        <end position="157"/>
    </location>
</feature>
<dbReference type="GO" id="GO:0003723">
    <property type="term" value="F:RNA binding"/>
    <property type="evidence" value="ECO:0007669"/>
    <property type="project" value="InterPro"/>
</dbReference>
<dbReference type="InterPro" id="IPR002885">
    <property type="entry name" value="PPR_rpt"/>
</dbReference>
<dbReference type="InterPro" id="IPR046848">
    <property type="entry name" value="E_motif"/>
</dbReference>
<accession>A0A834LX54</accession>
<dbReference type="SUPFAM" id="SSF52402">
    <property type="entry name" value="Adenine nucleotide alpha hydrolases-like"/>
    <property type="match status" value="1"/>
</dbReference>
<dbReference type="GO" id="GO:0099402">
    <property type="term" value="P:plant organ development"/>
    <property type="evidence" value="ECO:0007669"/>
    <property type="project" value="UniProtKB-ARBA"/>
</dbReference>
<dbReference type="InterPro" id="IPR006016">
    <property type="entry name" value="UspA"/>
</dbReference>
<dbReference type="PROSITE" id="PS51375">
    <property type="entry name" value="PPR"/>
    <property type="match status" value="3"/>
</dbReference>
<dbReference type="NCBIfam" id="TIGR00756">
    <property type="entry name" value="PPR"/>
    <property type="match status" value="2"/>
</dbReference>
<evidence type="ECO:0000313" key="5">
    <source>
        <dbReference type="Proteomes" id="UP000626092"/>
    </source>
</evidence>
<dbReference type="CDD" id="cd00293">
    <property type="entry name" value="USP-like"/>
    <property type="match status" value="1"/>
</dbReference>
<dbReference type="Proteomes" id="UP000626092">
    <property type="component" value="Unassembled WGS sequence"/>
</dbReference>
<feature type="repeat" description="PPR" evidence="2">
    <location>
        <begin position="291"/>
        <end position="326"/>
    </location>
</feature>
<proteinExistence type="predicted"/>
<dbReference type="FunFam" id="1.25.40.10:FF:000344">
    <property type="entry name" value="Pentatricopeptide repeat-containing protein"/>
    <property type="match status" value="1"/>
</dbReference>
<gene>
    <name evidence="4" type="ORF">RHSIM_Rhsim02G0163200</name>
</gene>
<dbReference type="InterPro" id="IPR014729">
    <property type="entry name" value="Rossmann-like_a/b/a_fold"/>
</dbReference>
<dbReference type="Pfam" id="PF01535">
    <property type="entry name" value="PPR"/>
    <property type="match status" value="3"/>
</dbReference>
<comment type="caution">
    <text evidence="4">The sequence shown here is derived from an EMBL/GenBank/DDBJ whole genome shotgun (WGS) entry which is preliminary data.</text>
</comment>
<evidence type="ECO:0000256" key="1">
    <source>
        <dbReference type="ARBA" id="ARBA00022737"/>
    </source>
</evidence>
<feature type="repeat" description="PPR" evidence="2">
    <location>
        <begin position="526"/>
        <end position="560"/>
    </location>
</feature>
<dbReference type="Pfam" id="PF20431">
    <property type="entry name" value="E_motif"/>
    <property type="match status" value="1"/>
</dbReference>
<dbReference type="Pfam" id="PF00582">
    <property type="entry name" value="Usp"/>
    <property type="match status" value="1"/>
</dbReference>